<organism evidence="2 3">
    <name type="scientific">Bradyrhizobium sediminis</name>
    <dbReference type="NCBI Taxonomy" id="2840469"/>
    <lineage>
        <taxon>Bacteria</taxon>
        <taxon>Pseudomonadati</taxon>
        <taxon>Pseudomonadota</taxon>
        <taxon>Alphaproteobacteria</taxon>
        <taxon>Hyphomicrobiales</taxon>
        <taxon>Nitrobacteraceae</taxon>
        <taxon>Bradyrhizobium</taxon>
    </lineage>
</organism>
<gene>
    <name evidence="2" type="ORF">KMZ29_20520</name>
</gene>
<evidence type="ECO:0000313" key="2">
    <source>
        <dbReference type="EMBL" id="QWG12086.1"/>
    </source>
</evidence>
<evidence type="ECO:0000259" key="1">
    <source>
        <dbReference type="Pfam" id="PF12706"/>
    </source>
</evidence>
<dbReference type="NCBIfam" id="NF002558">
    <property type="entry name" value="PRK02126.1"/>
    <property type="match status" value="1"/>
</dbReference>
<dbReference type="EMBL" id="CP076134">
    <property type="protein sequence ID" value="QWG12086.1"/>
    <property type="molecule type" value="Genomic_DNA"/>
</dbReference>
<evidence type="ECO:0000313" key="3">
    <source>
        <dbReference type="Proteomes" id="UP000680839"/>
    </source>
</evidence>
<dbReference type="AlphaFoldDB" id="A0A975NCL7"/>
<dbReference type="PANTHER" id="PTHR46018">
    <property type="entry name" value="ZINC PHOSPHODIESTERASE ELAC PROTEIN 1"/>
    <property type="match status" value="1"/>
</dbReference>
<dbReference type="Gene3D" id="3.60.15.10">
    <property type="entry name" value="Ribonuclease Z/Hydroxyacylglutathione hydrolase-like"/>
    <property type="match status" value="1"/>
</dbReference>
<dbReference type="Pfam" id="PF12706">
    <property type="entry name" value="Lactamase_B_2"/>
    <property type="match status" value="2"/>
</dbReference>
<dbReference type="InterPro" id="IPR036866">
    <property type="entry name" value="RibonucZ/Hydroxyglut_hydro"/>
</dbReference>
<dbReference type="RefSeq" id="WP_215620929.1">
    <property type="nucleotide sequence ID" value="NZ_CP076134.1"/>
</dbReference>
<dbReference type="Proteomes" id="UP000680839">
    <property type="component" value="Chromosome"/>
</dbReference>
<dbReference type="GO" id="GO:0042781">
    <property type="term" value="F:3'-tRNA processing endoribonuclease activity"/>
    <property type="evidence" value="ECO:0007669"/>
    <property type="project" value="TreeGrafter"/>
</dbReference>
<protein>
    <submittedName>
        <fullName evidence="2">Ribonuclease Z</fullName>
    </submittedName>
</protein>
<feature type="domain" description="Metallo-beta-lactamase" evidence="1">
    <location>
        <begin position="42"/>
        <end position="177"/>
    </location>
</feature>
<feature type="domain" description="Metallo-beta-lactamase" evidence="1">
    <location>
        <begin position="239"/>
        <end position="312"/>
    </location>
</feature>
<reference evidence="2" key="1">
    <citation type="submission" date="2021-06" db="EMBL/GenBank/DDBJ databases">
        <title>Bradyrhizobium sp. S2-20-1 Genome sequencing.</title>
        <authorList>
            <person name="Jin L."/>
        </authorList>
    </citation>
    <scope>NUCLEOTIDE SEQUENCE</scope>
    <source>
        <strain evidence="2">S2-20-1</strain>
    </source>
</reference>
<dbReference type="SUPFAM" id="SSF56281">
    <property type="entry name" value="Metallo-hydrolase/oxidoreductase"/>
    <property type="match status" value="1"/>
</dbReference>
<accession>A0A975NCL7</accession>
<dbReference type="PANTHER" id="PTHR46018:SF7">
    <property type="entry name" value="RIBONUCLEASE Z"/>
    <property type="match status" value="1"/>
</dbReference>
<dbReference type="InterPro" id="IPR001279">
    <property type="entry name" value="Metallo-B-lactamas"/>
</dbReference>
<name>A0A975NCL7_9BRAD</name>
<proteinExistence type="predicted"/>
<sequence>MRPLLHPMLINGRTGDPALYIETLFEKRAILFDLGDITSLSPRKIRRLEHVFVSHAHIDHFFGFDRLLRVLVGRDKQIHLYGPNGFVNHVHHKLQAYLWNLVDREPGDLVFVVTEIDASLSTQTARFRLKTAFAAEAMGTGRIDEGIVVKDPTFRVSTAALEHRTPCLGFAIEEPAHFNIWKTRLAKLGLPVGPWLGSLKRAVIESKPDDFPVRIGSSMTSSNDRDMPLGKLRDVLTVTPGQKIGYVTDVADTAGNRKAIVELVKGADLLFIESAFARADVALATERAHLTTEAAGQIARQAGVRRVEPFHFSARYTGKDERMQNEVMAAFAGQPWVKKDP</sequence>